<evidence type="ECO:0008006" key="4">
    <source>
        <dbReference type="Google" id="ProtNLM"/>
    </source>
</evidence>
<dbReference type="RefSeq" id="WP_254157614.1">
    <property type="nucleotide sequence ID" value="NZ_JAHESD010000102.1"/>
</dbReference>
<feature type="transmembrane region" description="Helical" evidence="1">
    <location>
        <begin position="109"/>
        <end position="130"/>
    </location>
</feature>
<feature type="transmembrane region" description="Helical" evidence="1">
    <location>
        <begin position="136"/>
        <end position="160"/>
    </location>
</feature>
<dbReference type="InterPro" id="IPR046283">
    <property type="entry name" value="DUF6320"/>
</dbReference>
<evidence type="ECO:0000313" key="2">
    <source>
        <dbReference type="EMBL" id="MBT1706356.1"/>
    </source>
</evidence>
<organism evidence="2 3">
    <name type="scientific">Chryseosolibacter indicus</name>
    <dbReference type="NCBI Taxonomy" id="2782351"/>
    <lineage>
        <taxon>Bacteria</taxon>
        <taxon>Pseudomonadati</taxon>
        <taxon>Bacteroidota</taxon>
        <taxon>Cytophagia</taxon>
        <taxon>Cytophagales</taxon>
        <taxon>Chryseotaleaceae</taxon>
        <taxon>Chryseosolibacter</taxon>
    </lineage>
</organism>
<gene>
    <name evidence="2" type="ORF">KK060_23965</name>
</gene>
<keyword evidence="3" id="KW-1185">Reference proteome</keyword>
<feature type="transmembrane region" description="Helical" evidence="1">
    <location>
        <begin position="55"/>
        <end position="76"/>
    </location>
</feature>
<dbReference type="Proteomes" id="UP000772618">
    <property type="component" value="Unassembled WGS sequence"/>
</dbReference>
<sequence length="234" mass="26469">MVICRECGVELEDDMINCPLCETPLTRNIGNGNITQKKITRSKPEVERKYALQRVLWQVTSVLLLSGIVSTLIIDLSVHGEVIWSVYPVSICMLCFSYASILSFWRSKLVYQLLAGWVISTFILLAFDFYMPYSKWLIHLSLPILCALNVVVIPLIVILYKVKRKGLNVLALIFVAITLICLIIDGIVSVYFLGAIKLQWSIIVAACLLPVVAALLFMYLRTRDNADLQKIFHT</sequence>
<feature type="transmembrane region" description="Helical" evidence="1">
    <location>
        <begin position="198"/>
        <end position="220"/>
    </location>
</feature>
<keyword evidence="1" id="KW-1133">Transmembrane helix</keyword>
<evidence type="ECO:0000313" key="3">
    <source>
        <dbReference type="Proteomes" id="UP000772618"/>
    </source>
</evidence>
<accession>A0ABS5VYH8</accession>
<keyword evidence="1" id="KW-0812">Transmembrane</keyword>
<protein>
    <recommendedName>
        <fullName evidence="4">Zinc ribbon domain-containing protein</fullName>
    </recommendedName>
</protein>
<proteinExistence type="predicted"/>
<name>A0ABS5VYH8_9BACT</name>
<feature type="transmembrane region" description="Helical" evidence="1">
    <location>
        <begin position="167"/>
        <end position="192"/>
    </location>
</feature>
<comment type="caution">
    <text evidence="2">The sequence shown here is derived from an EMBL/GenBank/DDBJ whole genome shotgun (WGS) entry which is preliminary data.</text>
</comment>
<feature type="transmembrane region" description="Helical" evidence="1">
    <location>
        <begin position="82"/>
        <end position="102"/>
    </location>
</feature>
<evidence type="ECO:0000256" key="1">
    <source>
        <dbReference type="SAM" id="Phobius"/>
    </source>
</evidence>
<keyword evidence="1" id="KW-0472">Membrane</keyword>
<dbReference type="EMBL" id="JAHESD010000102">
    <property type="protein sequence ID" value="MBT1706356.1"/>
    <property type="molecule type" value="Genomic_DNA"/>
</dbReference>
<reference evidence="2 3" key="1">
    <citation type="submission" date="2021-05" db="EMBL/GenBank/DDBJ databases">
        <title>A Polyphasic approach of four new species of the genus Ohtaekwangia: Ohtaekwangia histidinii sp. nov., Ohtaekwangia cretensis sp. nov., Ohtaekwangia indiensis sp. nov., Ohtaekwangia reichenbachii sp. nov. from diverse environment.</title>
        <authorList>
            <person name="Octaviana S."/>
        </authorList>
    </citation>
    <scope>NUCLEOTIDE SEQUENCE [LARGE SCALE GENOMIC DNA]</scope>
    <source>
        <strain evidence="2 3">PWU20</strain>
    </source>
</reference>
<dbReference type="Pfam" id="PF19845">
    <property type="entry name" value="DUF6320"/>
    <property type="match status" value="1"/>
</dbReference>